<name>A0ABN2PJY2_9MICC</name>
<keyword evidence="4" id="KW-1185">Reference proteome</keyword>
<dbReference type="Proteomes" id="UP001500784">
    <property type="component" value="Unassembled WGS sequence"/>
</dbReference>
<evidence type="ECO:0000313" key="3">
    <source>
        <dbReference type="EMBL" id="GAA1921028.1"/>
    </source>
</evidence>
<feature type="compositionally biased region" description="Basic and acidic residues" evidence="1">
    <location>
        <begin position="111"/>
        <end position="122"/>
    </location>
</feature>
<evidence type="ECO:0000313" key="4">
    <source>
        <dbReference type="Proteomes" id="UP001500784"/>
    </source>
</evidence>
<sequence>MNLLYSLTLTVTSPIEGDLKPGLEEGDITPGLLGFLATLFLALCVVFLIRDMVKRIRRVRYRSQVAGEGDETAAGGSAADEAAEDAAAEAAEASSTPGPDAGPAPVAADGADPRRPDSTPAG</sequence>
<feature type="region of interest" description="Disordered" evidence="1">
    <location>
        <begin position="65"/>
        <end position="122"/>
    </location>
</feature>
<keyword evidence="2" id="KW-1133">Transmembrane helix</keyword>
<feature type="transmembrane region" description="Helical" evidence="2">
    <location>
        <begin position="33"/>
        <end position="53"/>
    </location>
</feature>
<feature type="compositionally biased region" description="Low complexity" evidence="1">
    <location>
        <begin position="88"/>
        <end position="110"/>
    </location>
</feature>
<keyword evidence="2" id="KW-0812">Transmembrane</keyword>
<evidence type="ECO:0000256" key="2">
    <source>
        <dbReference type="SAM" id="Phobius"/>
    </source>
</evidence>
<organism evidence="3 4">
    <name type="scientific">Arthrobacter gandavensis</name>
    <dbReference type="NCBI Taxonomy" id="169960"/>
    <lineage>
        <taxon>Bacteria</taxon>
        <taxon>Bacillati</taxon>
        <taxon>Actinomycetota</taxon>
        <taxon>Actinomycetes</taxon>
        <taxon>Micrococcales</taxon>
        <taxon>Micrococcaceae</taxon>
        <taxon>Arthrobacter</taxon>
    </lineage>
</organism>
<protein>
    <submittedName>
        <fullName evidence="3">Uncharacterized protein</fullName>
    </submittedName>
</protein>
<dbReference type="RefSeq" id="WP_152228725.1">
    <property type="nucleotide sequence ID" value="NZ_BAAALV010000007.1"/>
</dbReference>
<reference evidence="3 4" key="1">
    <citation type="journal article" date="2019" name="Int. J. Syst. Evol. Microbiol.">
        <title>The Global Catalogue of Microorganisms (GCM) 10K type strain sequencing project: providing services to taxonomists for standard genome sequencing and annotation.</title>
        <authorList>
            <consortium name="The Broad Institute Genomics Platform"/>
            <consortium name="The Broad Institute Genome Sequencing Center for Infectious Disease"/>
            <person name="Wu L."/>
            <person name="Ma J."/>
        </authorList>
    </citation>
    <scope>NUCLEOTIDE SEQUENCE [LARGE SCALE GENOMIC DNA]</scope>
    <source>
        <strain evidence="3 4">JCM 13316</strain>
    </source>
</reference>
<accession>A0ABN2PJY2</accession>
<proteinExistence type="predicted"/>
<dbReference type="EMBL" id="BAAALV010000007">
    <property type="protein sequence ID" value="GAA1921028.1"/>
    <property type="molecule type" value="Genomic_DNA"/>
</dbReference>
<gene>
    <name evidence="3" type="ORF">GCM10009688_27590</name>
</gene>
<keyword evidence="2" id="KW-0472">Membrane</keyword>
<evidence type="ECO:0000256" key="1">
    <source>
        <dbReference type="SAM" id="MobiDB-lite"/>
    </source>
</evidence>
<comment type="caution">
    <text evidence="3">The sequence shown here is derived from an EMBL/GenBank/DDBJ whole genome shotgun (WGS) entry which is preliminary data.</text>
</comment>